<feature type="transmembrane region" description="Helical" evidence="7">
    <location>
        <begin position="102"/>
        <end position="122"/>
    </location>
</feature>
<dbReference type="EMBL" id="JAWLKB010000071">
    <property type="protein sequence ID" value="MDV6271717.1"/>
    <property type="molecule type" value="Genomic_DNA"/>
</dbReference>
<dbReference type="Gene3D" id="1.10.3720.10">
    <property type="entry name" value="MetI-like"/>
    <property type="match status" value="1"/>
</dbReference>
<evidence type="ECO:0000313" key="9">
    <source>
        <dbReference type="EMBL" id="MDV6271717.1"/>
    </source>
</evidence>
<keyword evidence="5 7" id="KW-1133">Transmembrane helix</keyword>
<keyword evidence="4 7" id="KW-0812">Transmembrane</keyword>
<dbReference type="InterPro" id="IPR000515">
    <property type="entry name" value="MetI-like"/>
</dbReference>
<evidence type="ECO:0000256" key="3">
    <source>
        <dbReference type="ARBA" id="ARBA00022475"/>
    </source>
</evidence>
<evidence type="ECO:0000256" key="4">
    <source>
        <dbReference type="ARBA" id="ARBA00022692"/>
    </source>
</evidence>
<dbReference type="CDD" id="cd06261">
    <property type="entry name" value="TM_PBP2"/>
    <property type="match status" value="1"/>
</dbReference>
<dbReference type="Proteomes" id="UP001185927">
    <property type="component" value="Unassembled WGS sequence"/>
</dbReference>
<feature type="transmembrane region" description="Helical" evidence="7">
    <location>
        <begin position="134"/>
        <end position="163"/>
    </location>
</feature>
<organism evidence="9 10">
    <name type="scientific">Rhodococcus globerulus</name>
    <dbReference type="NCBI Taxonomy" id="33008"/>
    <lineage>
        <taxon>Bacteria</taxon>
        <taxon>Bacillati</taxon>
        <taxon>Actinomycetota</taxon>
        <taxon>Actinomycetes</taxon>
        <taxon>Mycobacteriales</taxon>
        <taxon>Nocardiaceae</taxon>
        <taxon>Rhodococcus</taxon>
    </lineage>
</organism>
<keyword evidence="6 7" id="KW-0472">Membrane</keyword>
<feature type="transmembrane region" description="Helical" evidence="7">
    <location>
        <begin position="239"/>
        <end position="265"/>
    </location>
</feature>
<dbReference type="RefSeq" id="WP_317546359.1">
    <property type="nucleotide sequence ID" value="NZ_JAWLKB010000071.1"/>
</dbReference>
<keyword evidence="2 7" id="KW-0813">Transport</keyword>
<proteinExistence type="inferred from homology"/>
<sequence length="329" mass="34579">MPPWIGWFVRRVVSGVAAVGAISVIVFAATTALPSDPARTILGPDARPEAIATLQEKLGLNDPIWEQYLRWLGSAVRLDFGVSLDSTVPITTLVGGWLANTLSLLFVVLLFTVPLALGLGVYAAVRRDSWVDRLVVNIAVFFKAIPAFVVAVVLVLVFATSVFDVLPAASLLDPKLPALAQPQYLVLPAITLIVSAVPYLLRQVRASVVEVLESEYVLAAELRGNDFRSVLTRHVLPNALVPAIQALALTLSVLVGGTIVVEVAFSYPGIGSGLEGAVGMRDVPVIQACVLVIAAAVVVINLAADLATVLVTPRLRTASGANGIGGRSS</sequence>
<protein>
    <submittedName>
        <fullName evidence="9">ABC transporter permease</fullName>
    </submittedName>
</protein>
<accession>A0ABU4C5E0</accession>
<evidence type="ECO:0000256" key="2">
    <source>
        <dbReference type="ARBA" id="ARBA00022448"/>
    </source>
</evidence>
<evidence type="ECO:0000256" key="7">
    <source>
        <dbReference type="RuleBase" id="RU363032"/>
    </source>
</evidence>
<evidence type="ECO:0000256" key="6">
    <source>
        <dbReference type="ARBA" id="ARBA00023136"/>
    </source>
</evidence>
<dbReference type="Pfam" id="PF19300">
    <property type="entry name" value="BPD_transp_1_N"/>
    <property type="match status" value="1"/>
</dbReference>
<evidence type="ECO:0000259" key="8">
    <source>
        <dbReference type="PROSITE" id="PS50928"/>
    </source>
</evidence>
<name>A0ABU4C5E0_RHOGO</name>
<dbReference type="Pfam" id="PF00528">
    <property type="entry name" value="BPD_transp_1"/>
    <property type="match status" value="1"/>
</dbReference>
<keyword evidence="3" id="KW-1003">Cell membrane</keyword>
<dbReference type="PROSITE" id="PS50928">
    <property type="entry name" value="ABC_TM1"/>
    <property type="match status" value="1"/>
</dbReference>
<feature type="transmembrane region" description="Helical" evidence="7">
    <location>
        <begin position="285"/>
        <end position="311"/>
    </location>
</feature>
<comment type="subcellular location">
    <subcellularLocation>
        <location evidence="1 7">Cell membrane</location>
        <topology evidence="1 7">Multi-pass membrane protein</topology>
    </subcellularLocation>
</comment>
<comment type="similarity">
    <text evidence="7">Belongs to the binding-protein-dependent transport system permease family.</text>
</comment>
<dbReference type="PANTHER" id="PTHR43163">
    <property type="entry name" value="DIPEPTIDE TRANSPORT SYSTEM PERMEASE PROTEIN DPPB-RELATED"/>
    <property type="match status" value="1"/>
</dbReference>
<feature type="transmembrane region" description="Helical" evidence="7">
    <location>
        <begin position="12"/>
        <end position="33"/>
    </location>
</feature>
<feature type="domain" description="ABC transmembrane type-1" evidence="8">
    <location>
        <begin position="98"/>
        <end position="304"/>
    </location>
</feature>
<evidence type="ECO:0000313" key="10">
    <source>
        <dbReference type="Proteomes" id="UP001185927"/>
    </source>
</evidence>
<dbReference type="InterPro" id="IPR045621">
    <property type="entry name" value="BPD_transp_1_N"/>
</dbReference>
<dbReference type="InterPro" id="IPR035906">
    <property type="entry name" value="MetI-like_sf"/>
</dbReference>
<dbReference type="PANTHER" id="PTHR43163:SF6">
    <property type="entry name" value="DIPEPTIDE TRANSPORT SYSTEM PERMEASE PROTEIN DPPB-RELATED"/>
    <property type="match status" value="1"/>
</dbReference>
<reference evidence="9 10" key="1">
    <citation type="submission" date="2023-10" db="EMBL/GenBank/DDBJ databases">
        <title>Development of a sustainable strategy for remediation of hydrocarbon-contaminated territories based on the waste exchange concept.</title>
        <authorList>
            <person name="Krivoruchko A."/>
        </authorList>
    </citation>
    <scope>NUCLEOTIDE SEQUENCE [LARGE SCALE GENOMIC DNA]</scope>
    <source>
        <strain evidence="9 10">IEGM 1203</strain>
    </source>
</reference>
<evidence type="ECO:0000256" key="5">
    <source>
        <dbReference type="ARBA" id="ARBA00022989"/>
    </source>
</evidence>
<dbReference type="SUPFAM" id="SSF161098">
    <property type="entry name" value="MetI-like"/>
    <property type="match status" value="1"/>
</dbReference>
<feature type="transmembrane region" description="Helical" evidence="7">
    <location>
        <begin position="183"/>
        <end position="201"/>
    </location>
</feature>
<evidence type="ECO:0000256" key="1">
    <source>
        <dbReference type="ARBA" id="ARBA00004651"/>
    </source>
</evidence>
<gene>
    <name evidence="9" type="ORF">R3Q16_34585</name>
</gene>
<comment type="caution">
    <text evidence="9">The sequence shown here is derived from an EMBL/GenBank/DDBJ whole genome shotgun (WGS) entry which is preliminary data.</text>
</comment>
<keyword evidence="10" id="KW-1185">Reference proteome</keyword>